<feature type="region of interest" description="Disordered" evidence="1">
    <location>
        <begin position="1"/>
        <end position="47"/>
    </location>
</feature>
<comment type="caution">
    <text evidence="2">The sequence shown here is derived from an EMBL/GenBank/DDBJ whole genome shotgun (WGS) entry which is preliminary data.</text>
</comment>
<dbReference type="AlphaFoldDB" id="A0A699WYU5"/>
<organism evidence="2">
    <name type="scientific">Tanacetum cinerariifolium</name>
    <name type="common">Dalmatian daisy</name>
    <name type="synonym">Chrysanthemum cinerariifolium</name>
    <dbReference type="NCBI Taxonomy" id="118510"/>
    <lineage>
        <taxon>Eukaryota</taxon>
        <taxon>Viridiplantae</taxon>
        <taxon>Streptophyta</taxon>
        <taxon>Embryophyta</taxon>
        <taxon>Tracheophyta</taxon>
        <taxon>Spermatophyta</taxon>
        <taxon>Magnoliopsida</taxon>
        <taxon>eudicotyledons</taxon>
        <taxon>Gunneridae</taxon>
        <taxon>Pentapetalae</taxon>
        <taxon>asterids</taxon>
        <taxon>campanulids</taxon>
        <taxon>Asterales</taxon>
        <taxon>Asteraceae</taxon>
        <taxon>Asteroideae</taxon>
        <taxon>Anthemideae</taxon>
        <taxon>Anthemidinae</taxon>
        <taxon>Tanacetum</taxon>
    </lineage>
</organism>
<dbReference type="EMBL" id="BKCJ011761551">
    <property type="protein sequence ID" value="GFD50776.1"/>
    <property type="molecule type" value="Genomic_DNA"/>
</dbReference>
<reference evidence="2" key="1">
    <citation type="journal article" date="2019" name="Sci. Rep.">
        <title>Draft genome of Tanacetum cinerariifolium, the natural source of mosquito coil.</title>
        <authorList>
            <person name="Yamashiro T."/>
            <person name="Shiraishi A."/>
            <person name="Satake H."/>
            <person name="Nakayama K."/>
        </authorList>
    </citation>
    <scope>NUCLEOTIDE SEQUENCE</scope>
</reference>
<proteinExistence type="predicted"/>
<feature type="compositionally biased region" description="Acidic residues" evidence="1">
    <location>
        <begin position="15"/>
        <end position="47"/>
    </location>
</feature>
<gene>
    <name evidence="2" type="ORF">Tci_922745</name>
</gene>
<protein>
    <submittedName>
        <fullName evidence="2">Uncharacterized protein</fullName>
    </submittedName>
</protein>
<feature type="non-terminal residue" evidence="2">
    <location>
        <position position="1"/>
    </location>
</feature>
<evidence type="ECO:0000313" key="2">
    <source>
        <dbReference type="EMBL" id="GFD50776.1"/>
    </source>
</evidence>
<accession>A0A699WYU5</accession>
<evidence type="ECO:0000256" key="1">
    <source>
        <dbReference type="SAM" id="MobiDB-lite"/>
    </source>
</evidence>
<name>A0A699WYU5_TANCI</name>
<sequence>EGTGSILGVSNVPTDEFEEELSWNSTDEEGDDDEGKDGDNDDDGDDG</sequence>